<dbReference type="NCBIfam" id="TIGR03534">
    <property type="entry name" value="RF_mod_PrmC"/>
    <property type="match status" value="1"/>
</dbReference>
<dbReference type="Pfam" id="PF05175">
    <property type="entry name" value="MTS"/>
    <property type="match status" value="1"/>
</dbReference>
<comment type="caution">
    <text evidence="7">The sequence shown here is derived from an EMBL/GenBank/DDBJ whole genome shotgun (WGS) entry which is preliminary data.</text>
</comment>
<dbReference type="HOGENOM" id="CLU_018398_3_2_9"/>
<dbReference type="HAMAP" id="MF_02126">
    <property type="entry name" value="RF_methyltr_PrmC"/>
    <property type="match status" value="1"/>
</dbReference>
<evidence type="ECO:0000256" key="5">
    <source>
        <dbReference type="HAMAP-Rule" id="MF_02126"/>
    </source>
</evidence>
<reference evidence="7 8" key="1">
    <citation type="submission" date="2012-01" db="EMBL/GenBank/DDBJ databases">
        <title>The Genome Sequence of Helcococcus kunzii ATCC 51366.</title>
        <authorList>
            <consortium name="The Broad Institute Genome Sequencing Platform"/>
            <person name="Earl A."/>
            <person name="Ward D."/>
            <person name="Feldgarden M."/>
            <person name="Gevers D."/>
            <person name="Huys G."/>
            <person name="Young S.K."/>
            <person name="Zeng Q."/>
            <person name="Gargeya S."/>
            <person name="Fitzgerald M."/>
            <person name="Haas B."/>
            <person name="Abouelleil A."/>
            <person name="Alvarado L."/>
            <person name="Arachchi H.M."/>
            <person name="Berlin A."/>
            <person name="Chapman S.B."/>
            <person name="Gearin G."/>
            <person name="Goldberg J."/>
            <person name="Griggs A."/>
            <person name="Gujja S."/>
            <person name="Hansen M."/>
            <person name="Heiman D."/>
            <person name="Howarth C."/>
            <person name="Larimer J."/>
            <person name="Lui A."/>
            <person name="MacDonald P.J.P."/>
            <person name="McCowen C."/>
            <person name="Montmayeur A."/>
            <person name="Murphy C."/>
            <person name="Neiman D."/>
            <person name="Pearson M."/>
            <person name="Priest M."/>
            <person name="Roberts A."/>
            <person name="Saif S."/>
            <person name="Shea T."/>
            <person name="Sisk P."/>
            <person name="Stolte C."/>
            <person name="Sykes S."/>
            <person name="Wortman J."/>
            <person name="Nusbaum C."/>
            <person name="Birren B."/>
        </authorList>
    </citation>
    <scope>NUCLEOTIDE SEQUENCE [LARGE SCALE GENOMIC DNA]</scope>
    <source>
        <strain evidence="7 8">ATCC 51366</strain>
    </source>
</reference>
<dbReference type="InterPro" id="IPR004557">
    <property type="entry name" value="PrmC-related"/>
</dbReference>
<comment type="function">
    <text evidence="5">Methylates the class 1 translation termination release factors RF1/PrfA and RF2/PrfB on the glutamine residue of the universally conserved GGQ motif.</text>
</comment>
<evidence type="ECO:0000259" key="6">
    <source>
        <dbReference type="Pfam" id="PF05175"/>
    </source>
</evidence>
<dbReference type="CDD" id="cd02440">
    <property type="entry name" value="AdoMet_MTases"/>
    <property type="match status" value="1"/>
</dbReference>
<comment type="caution">
    <text evidence="5">Lacks conserved residue(s) required for the propagation of feature annotation.</text>
</comment>
<dbReference type="NCBIfam" id="TIGR00536">
    <property type="entry name" value="hemK_fam"/>
    <property type="match status" value="1"/>
</dbReference>
<dbReference type="eggNOG" id="COG2890">
    <property type="taxonomic scope" value="Bacteria"/>
</dbReference>
<evidence type="ECO:0000256" key="2">
    <source>
        <dbReference type="ARBA" id="ARBA00022679"/>
    </source>
</evidence>
<accession>H3NLU3</accession>
<sequence length="271" mass="30948">MNGSVTIADLLDGDFRYTKIVLQYILDFSMSDIHKNREMIVSDDILARFFDIQEKIKMKMPLQYAIGEWNFYGRDFIVNENVLIPRPETELIVEEILKENLCDKKILDIGTGSGAIAISLDLETKEDTEVFASDISKNALLVAKENADKFNANVEFINSDLFENIEGKFDIIVSNPPYLSEEEYDAVDEVLYFEPKNALIGGEKGYEIYEEIISQSTKYLNENGKIFLEIGYKQAEIVSSLLLKNGYNKIKVKQDYNSLDRIVVGELCLKN</sequence>
<dbReference type="GeneID" id="96998317"/>
<dbReference type="PANTHER" id="PTHR18895:SF74">
    <property type="entry name" value="MTRF1L RELEASE FACTOR GLUTAMINE METHYLTRANSFERASE"/>
    <property type="match status" value="1"/>
</dbReference>
<dbReference type="SUPFAM" id="SSF53335">
    <property type="entry name" value="S-adenosyl-L-methionine-dependent methyltransferases"/>
    <property type="match status" value="1"/>
</dbReference>
<dbReference type="AlphaFoldDB" id="H3NLU3"/>
<feature type="binding site" evidence="5">
    <location>
        <begin position="175"/>
        <end position="178"/>
    </location>
    <ligand>
        <name>substrate</name>
    </ligand>
</feature>
<dbReference type="InterPro" id="IPR050320">
    <property type="entry name" value="N5-glutamine_MTase"/>
</dbReference>
<evidence type="ECO:0000256" key="1">
    <source>
        <dbReference type="ARBA" id="ARBA00022603"/>
    </source>
</evidence>
<dbReference type="PANTHER" id="PTHR18895">
    <property type="entry name" value="HEMK METHYLTRANSFERASE"/>
    <property type="match status" value="1"/>
</dbReference>
<feature type="domain" description="Methyltransferase small" evidence="6">
    <location>
        <begin position="89"/>
        <end position="186"/>
    </location>
</feature>
<comment type="similarity">
    <text evidence="5">Belongs to the protein N5-glutamine methyltransferase family. PrmC subfamily.</text>
</comment>
<dbReference type="InterPro" id="IPR004556">
    <property type="entry name" value="HemK-like"/>
</dbReference>
<dbReference type="InterPro" id="IPR029063">
    <property type="entry name" value="SAM-dependent_MTases_sf"/>
</dbReference>
<dbReference type="GO" id="GO:0003676">
    <property type="term" value="F:nucleic acid binding"/>
    <property type="evidence" value="ECO:0007669"/>
    <property type="project" value="InterPro"/>
</dbReference>
<comment type="catalytic activity">
    <reaction evidence="4 5">
        <text>L-glutaminyl-[peptide chain release factor] + S-adenosyl-L-methionine = N(5)-methyl-L-glutaminyl-[peptide chain release factor] + S-adenosyl-L-homocysteine + H(+)</text>
        <dbReference type="Rhea" id="RHEA:42896"/>
        <dbReference type="Rhea" id="RHEA-COMP:10271"/>
        <dbReference type="Rhea" id="RHEA-COMP:10272"/>
        <dbReference type="ChEBI" id="CHEBI:15378"/>
        <dbReference type="ChEBI" id="CHEBI:30011"/>
        <dbReference type="ChEBI" id="CHEBI:57856"/>
        <dbReference type="ChEBI" id="CHEBI:59789"/>
        <dbReference type="ChEBI" id="CHEBI:61891"/>
        <dbReference type="EC" id="2.1.1.297"/>
    </reaction>
</comment>
<dbReference type="GO" id="GO:0032259">
    <property type="term" value="P:methylation"/>
    <property type="evidence" value="ECO:0007669"/>
    <property type="project" value="UniProtKB-KW"/>
</dbReference>
<feature type="binding site" evidence="5">
    <location>
        <position position="134"/>
    </location>
    <ligand>
        <name>S-adenosyl-L-methionine</name>
        <dbReference type="ChEBI" id="CHEBI:59789"/>
    </ligand>
</feature>
<dbReference type="STRING" id="883114.HMPREF9709_00304"/>
<dbReference type="PRINTS" id="PR00507">
    <property type="entry name" value="N12N6MTFRASE"/>
</dbReference>
<keyword evidence="8" id="KW-1185">Reference proteome</keyword>
<dbReference type="PATRIC" id="fig|883114.3.peg.299"/>
<keyword evidence="2 5" id="KW-0808">Transferase</keyword>
<dbReference type="NCBIfam" id="TIGR00537">
    <property type="entry name" value="hemK_rel_arch"/>
    <property type="match status" value="1"/>
</dbReference>
<dbReference type="InterPro" id="IPR002052">
    <property type="entry name" value="DNA_methylase_N6_adenine_CS"/>
</dbReference>
<name>H3NLU3_9FIRM</name>
<feature type="binding site" evidence="5">
    <location>
        <position position="175"/>
    </location>
    <ligand>
        <name>S-adenosyl-L-methionine</name>
        <dbReference type="ChEBI" id="CHEBI:59789"/>
    </ligand>
</feature>
<dbReference type="EMBL" id="AGEI01000011">
    <property type="protein sequence ID" value="EHR35613.1"/>
    <property type="molecule type" value="Genomic_DNA"/>
</dbReference>
<dbReference type="Proteomes" id="UP000004191">
    <property type="component" value="Unassembled WGS sequence"/>
</dbReference>
<feature type="binding site" evidence="5">
    <location>
        <begin position="110"/>
        <end position="114"/>
    </location>
    <ligand>
        <name>S-adenosyl-L-methionine</name>
        <dbReference type="ChEBI" id="CHEBI:59789"/>
    </ligand>
</feature>
<protein>
    <recommendedName>
        <fullName evidence="5">Release factor glutamine methyltransferase</fullName>
        <shortName evidence="5">RF MTase</shortName>
        <ecNumber evidence="5">2.1.1.297</ecNumber>
    </recommendedName>
    <alternativeName>
        <fullName evidence="5">N5-glutamine methyltransferase PrmC</fullName>
    </alternativeName>
    <alternativeName>
        <fullName evidence="5">Protein-(glutamine-N5) MTase PrmC</fullName>
    </alternativeName>
    <alternativeName>
        <fullName evidence="5">Protein-glutamine N-methyltransferase PrmC</fullName>
    </alternativeName>
</protein>
<evidence type="ECO:0000256" key="3">
    <source>
        <dbReference type="ARBA" id="ARBA00022691"/>
    </source>
</evidence>
<dbReference type="GO" id="GO:0102559">
    <property type="term" value="F:peptide chain release factor N(5)-glutamine methyltransferase activity"/>
    <property type="evidence" value="ECO:0007669"/>
    <property type="project" value="UniProtKB-EC"/>
</dbReference>
<dbReference type="Gene3D" id="1.10.8.10">
    <property type="entry name" value="DNA helicase RuvA subunit, C-terminal domain"/>
    <property type="match status" value="1"/>
</dbReference>
<keyword evidence="3 5" id="KW-0949">S-adenosyl-L-methionine</keyword>
<organism evidence="7 8">
    <name type="scientific">Helcococcus kunzii ATCC 51366</name>
    <dbReference type="NCBI Taxonomy" id="883114"/>
    <lineage>
        <taxon>Bacteria</taxon>
        <taxon>Bacillati</taxon>
        <taxon>Bacillota</taxon>
        <taxon>Tissierellia</taxon>
        <taxon>Tissierellales</taxon>
        <taxon>Peptoniphilaceae</taxon>
        <taxon>Helcococcus</taxon>
    </lineage>
</organism>
<dbReference type="InterPro" id="IPR007848">
    <property type="entry name" value="Small_mtfrase_dom"/>
</dbReference>
<dbReference type="RefSeq" id="WP_005397263.1">
    <property type="nucleotide sequence ID" value="NZ_JH601088.1"/>
</dbReference>
<dbReference type="FunFam" id="3.40.50.150:FF:000053">
    <property type="entry name" value="Release factor glutamine methyltransferase"/>
    <property type="match status" value="1"/>
</dbReference>
<gene>
    <name evidence="5" type="primary">prmC</name>
    <name evidence="7" type="ORF">HMPREF9709_00304</name>
</gene>
<dbReference type="Gene3D" id="3.40.50.150">
    <property type="entry name" value="Vaccinia Virus protein VP39"/>
    <property type="match status" value="1"/>
</dbReference>
<keyword evidence="1 5" id="KW-0489">Methyltransferase</keyword>
<evidence type="ECO:0000313" key="7">
    <source>
        <dbReference type="EMBL" id="EHR35613.1"/>
    </source>
</evidence>
<evidence type="ECO:0000313" key="8">
    <source>
        <dbReference type="Proteomes" id="UP000004191"/>
    </source>
</evidence>
<dbReference type="PROSITE" id="PS00092">
    <property type="entry name" value="N6_MTASE"/>
    <property type="match status" value="1"/>
</dbReference>
<dbReference type="InterPro" id="IPR019874">
    <property type="entry name" value="RF_methyltr_PrmC"/>
</dbReference>
<evidence type="ECO:0000256" key="4">
    <source>
        <dbReference type="ARBA" id="ARBA00048391"/>
    </source>
</evidence>
<dbReference type="OrthoDB" id="9784805at2"/>
<dbReference type="EC" id="2.1.1.297" evidence="5"/>
<proteinExistence type="inferred from homology"/>